<name>A0ACB9H3V4_CICIN</name>
<comment type="caution">
    <text evidence="1">The sequence shown here is derived from an EMBL/GenBank/DDBJ whole genome shotgun (WGS) entry which is preliminary data.</text>
</comment>
<evidence type="ECO:0000313" key="2">
    <source>
        <dbReference type="Proteomes" id="UP001055811"/>
    </source>
</evidence>
<reference evidence="2" key="1">
    <citation type="journal article" date="2022" name="Mol. Ecol. Resour.">
        <title>The genomes of chicory, endive, great burdock and yacon provide insights into Asteraceae palaeo-polyploidization history and plant inulin production.</title>
        <authorList>
            <person name="Fan W."/>
            <person name="Wang S."/>
            <person name="Wang H."/>
            <person name="Wang A."/>
            <person name="Jiang F."/>
            <person name="Liu H."/>
            <person name="Zhao H."/>
            <person name="Xu D."/>
            <person name="Zhang Y."/>
        </authorList>
    </citation>
    <scope>NUCLEOTIDE SEQUENCE [LARGE SCALE GENOMIC DNA]</scope>
    <source>
        <strain evidence="2">cv. Punajuju</strain>
    </source>
</reference>
<dbReference type="EMBL" id="CM042009">
    <property type="protein sequence ID" value="KAI3790424.1"/>
    <property type="molecule type" value="Genomic_DNA"/>
</dbReference>
<protein>
    <submittedName>
        <fullName evidence="1">Uncharacterized protein</fullName>
    </submittedName>
</protein>
<sequence>MGSGRDLEWFPLLCWPLPDSVEFGRWVGSRSVKRSGRDPGRVAMGRWIGSRSRRVAIGSRSFVSKASRVCHLDRVAIWLEIGSRSMLFQPFSSFVLIFFILRHMSCWVAIAVAG</sequence>
<proteinExistence type="predicted"/>
<evidence type="ECO:0000313" key="1">
    <source>
        <dbReference type="EMBL" id="KAI3790424.1"/>
    </source>
</evidence>
<reference evidence="1 2" key="2">
    <citation type="journal article" date="2022" name="Mol. Ecol. Resour.">
        <title>The genomes of chicory, endive, great burdock and yacon provide insights into Asteraceae paleo-polyploidization history and plant inulin production.</title>
        <authorList>
            <person name="Fan W."/>
            <person name="Wang S."/>
            <person name="Wang H."/>
            <person name="Wang A."/>
            <person name="Jiang F."/>
            <person name="Liu H."/>
            <person name="Zhao H."/>
            <person name="Xu D."/>
            <person name="Zhang Y."/>
        </authorList>
    </citation>
    <scope>NUCLEOTIDE SEQUENCE [LARGE SCALE GENOMIC DNA]</scope>
    <source>
        <strain evidence="2">cv. Punajuju</strain>
        <tissue evidence="1">Leaves</tissue>
    </source>
</reference>
<gene>
    <name evidence="1" type="ORF">L2E82_03447</name>
</gene>
<accession>A0ACB9H3V4</accession>
<keyword evidence="2" id="KW-1185">Reference proteome</keyword>
<organism evidence="1 2">
    <name type="scientific">Cichorium intybus</name>
    <name type="common">Chicory</name>
    <dbReference type="NCBI Taxonomy" id="13427"/>
    <lineage>
        <taxon>Eukaryota</taxon>
        <taxon>Viridiplantae</taxon>
        <taxon>Streptophyta</taxon>
        <taxon>Embryophyta</taxon>
        <taxon>Tracheophyta</taxon>
        <taxon>Spermatophyta</taxon>
        <taxon>Magnoliopsida</taxon>
        <taxon>eudicotyledons</taxon>
        <taxon>Gunneridae</taxon>
        <taxon>Pentapetalae</taxon>
        <taxon>asterids</taxon>
        <taxon>campanulids</taxon>
        <taxon>Asterales</taxon>
        <taxon>Asteraceae</taxon>
        <taxon>Cichorioideae</taxon>
        <taxon>Cichorieae</taxon>
        <taxon>Cichoriinae</taxon>
        <taxon>Cichorium</taxon>
    </lineage>
</organism>
<dbReference type="Proteomes" id="UP001055811">
    <property type="component" value="Linkage Group LG01"/>
</dbReference>